<accession>A0AAE4CBI3</accession>
<proteinExistence type="predicted"/>
<protein>
    <submittedName>
        <fullName evidence="1">Uncharacterized protein</fullName>
    </submittedName>
</protein>
<dbReference type="Proteomes" id="UP001183643">
    <property type="component" value="Unassembled WGS sequence"/>
</dbReference>
<sequence>MSAEIIEGETETKSGDHPLWCDPAECWVETVGAWHRSRMEFIQLSDALGTRVGIRLLRCTSLPDVTFVEFEAYAVDVDEPVMELILVQEDLEKFSWLLGSMSRALGTEMARPVVLAIPGARGTGQARPASSLSPQTRRLV</sequence>
<gene>
    <name evidence="1" type="ORF">J2S41_005474</name>
</gene>
<comment type="caution">
    <text evidence="1">The sequence shown here is derived from an EMBL/GenBank/DDBJ whole genome shotgun (WGS) entry which is preliminary data.</text>
</comment>
<keyword evidence="2" id="KW-1185">Reference proteome</keyword>
<dbReference type="AlphaFoldDB" id="A0AAE4CBI3"/>
<reference evidence="1" key="1">
    <citation type="submission" date="2023-07" db="EMBL/GenBank/DDBJ databases">
        <title>Sequencing the genomes of 1000 actinobacteria strains.</title>
        <authorList>
            <person name="Klenk H.-P."/>
        </authorList>
    </citation>
    <scope>NUCLEOTIDE SEQUENCE</scope>
    <source>
        <strain evidence="1">DSM 44707</strain>
    </source>
</reference>
<dbReference type="RefSeq" id="WP_310371774.1">
    <property type="nucleotide sequence ID" value="NZ_JAVDYB010000001.1"/>
</dbReference>
<dbReference type="EMBL" id="JAVDYB010000001">
    <property type="protein sequence ID" value="MDR7278696.1"/>
    <property type="molecule type" value="Genomic_DNA"/>
</dbReference>
<organism evidence="1 2">
    <name type="scientific">Catenuloplanes atrovinosus</name>
    <dbReference type="NCBI Taxonomy" id="137266"/>
    <lineage>
        <taxon>Bacteria</taxon>
        <taxon>Bacillati</taxon>
        <taxon>Actinomycetota</taxon>
        <taxon>Actinomycetes</taxon>
        <taxon>Micromonosporales</taxon>
        <taxon>Micromonosporaceae</taxon>
        <taxon>Catenuloplanes</taxon>
    </lineage>
</organism>
<name>A0AAE4CBI3_9ACTN</name>
<evidence type="ECO:0000313" key="2">
    <source>
        <dbReference type="Proteomes" id="UP001183643"/>
    </source>
</evidence>
<evidence type="ECO:0000313" key="1">
    <source>
        <dbReference type="EMBL" id="MDR7278696.1"/>
    </source>
</evidence>